<dbReference type="EMBL" id="JACHIP010000001">
    <property type="protein sequence ID" value="MBB5056190.1"/>
    <property type="molecule type" value="Genomic_DNA"/>
</dbReference>
<feature type="transmembrane region" description="Helical" evidence="7">
    <location>
        <begin position="372"/>
        <end position="394"/>
    </location>
</feature>
<comment type="similarity">
    <text evidence="6">Belongs to the ABC-4 integral membrane protein family.</text>
</comment>
<dbReference type="GO" id="GO:0022857">
    <property type="term" value="F:transmembrane transporter activity"/>
    <property type="evidence" value="ECO:0007669"/>
    <property type="project" value="TreeGrafter"/>
</dbReference>
<evidence type="ECO:0000313" key="11">
    <source>
        <dbReference type="Proteomes" id="UP000540989"/>
    </source>
</evidence>
<dbReference type="AlphaFoldDB" id="A0A7W7ZAC0"/>
<dbReference type="Proteomes" id="UP000540989">
    <property type="component" value="Unassembled WGS sequence"/>
</dbReference>
<dbReference type="Pfam" id="PF02687">
    <property type="entry name" value="FtsX"/>
    <property type="match status" value="2"/>
</dbReference>
<evidence type="ECO:0000259" key="9">
    <source>
        <dbReference type="Pfam" id="PF12704"/>
    </source>
</evidence>
<evidence type="ECO:0000259" key="8">
    <source>
        <dbReference type="Pfam" id="PF02687"/>
    </source>
</evidence>
<evidence type="ECO:0000256" key="2">
    <source>
        <dbReference type="ARBA" id="ARBA00022475"/>
    </source>
</evidence>
<gene>
    <name evidence="10" type="ORF">HDF16_000859</name>
</gene>
<dbReference type="GO" id="GO:0005886">
    <property type="term" value="C:plasma membrane"/>
    <property type="evidence" value="ECO:0007669"/>
    <property type="project" value="UniProtKB-SubCell"/>
</dbReference>
<feature type="transmembrane region" description="Helical" evidence="7">
    <location>
        <begin position="277"/>
        <end position="303"/>
    </location>
</feature>
<dbReference type="InterPro" id="IPR025857">
    <property type="entry name" value="MacB_PCD"/>
</dbReference>
<name>A0A7W7ZAC0_9BACT</name>
<reference evidence="10 11" key="1">
    <citation type="submission" date="2020-08" db="EMBL/GenBank/DDBJ databases">
        <title>Genomic Encyclopedia of Type Strains, Phase IV (KMG-V): Genome sequencing to study the core and pangenomes of soil and plant-associated prokaryotes.</title>
        <authorList>
            <person name="Whitman W."/>
        </authorList>
    </citation>
    <scope>NUCLEOTIDE SEQUENCE [LARGE SCALE GENOMIC DNA]</scope>
    <source>
        <strain evidence="10 11">M8UP14</strain>
    </source>
</reference>
<feature type="domain" description="ABC3 transporter permease C-terminal" evidence="8">
    <location>
        <begin position="691"/>
        <end position="804"/>
    </location>
</feature>
<dbReference type="PANTHER" id="PTHR30572:SF4">
    <property type="entry name" value="ABC TRANSPORTER PERMEASE YTRF"/>
    <property type="match status" value="1"/>
</dbReference>
<keyword evidence="11" id="KW-1185">Reference proteome</keyword>
<feature type="transmembrane region" description="Helical" evidence="7">
    <location>
        <begin position="329"/>
        <end position="352"/>
    </location>
</feature>
<feature type="transmembrane region" description="Helical" evidence="7">
    <location>
        <begin position="774"/>
        <end position="792"/>
    </location>
</feature>
<dbReference type="NCBIfam" id="TIGR03434">
    <property type="entry name" value="ADOP"/>
    <property type="match status" value="1"/>
</dbReference>
<keyword evidence="4 7" id="KW-1133">Transmembrane helix</keyword>
<evidence type="ECO:0000256" key="4">
    <source>
        <dbReference type="ARBA" id="ARBA00022989"/>
    </source>
</evidence>
<organism evidence="10 11">
    <name type="scientific">Granulicella aggregans</name>
    <dbReference type="NCBI Taxonomy" id="474949"/>
    <lineage>
        <taxon>Bacteria</taxon>
        <taxon>Pseudomonadati</taxon>
        <taxon>Acidobacteriota</taxon>
        <taxon>Terriglobia</taxon>
        <taxon>Terriglobales</taxon>
        <taxon>Acidobacteriaceae</taxon>
        <taxon>Granulicella</taxon>
    </lineage>
</organism>
<dbReference type="Pfam" id="PF12704">
    <property type="entry name" value="MacB_PCD"/>
    <property type="match status" value="2"/>
</dbReference>
<feature type="transmembrane region" description="Helical" evidence="7">
    <location>
        <begin position="425"/>
        <end position="445"/>
    </location>
</feature>
<evidence type="ECO:0000313" key="10">
    <source>
        <dbReference type="EMBL" id="MBB5056190.1"/>
    </source>
</evidence>
<keyword evidence="3 7" id="KW-0812">Transmembrane</keyword>
<protein>
    <submittedName>
        <fullName evidence="10">Putative permease</fullName>
    </submittedName>
</protein>
<comment type="caution">
    <text evidence="10">The sequence shown here is derived from an EMBL/GenBank/DDBJ whole genome shotgun (WGS) entry which is preliminary data.</text>
</comment>
<feature type="transmembrane region" description="Helical" evidence="7">
    <location>
        <begin position="687"/>
        <end position="712"/>
    </location>
</feature>
<feature type="transmembrane region" description="Helical" evidence="7">
    <location>
        <begin position="21"/>
        <end position="43"/>
    </location>
</feature>
<dbReference type="RefSeq" id="WP_184213867.1">
    <property type="nucleotide sequence ID" value="NZ_JACHIP010000001.1"/>
</dbReference>
<comment type="subcellular location">
    <subcellularLocation>
        <location evidence="1">Cell membrane</location>
        <topology evidence="1">Multi-pass membrane protein</topology>
    </subcellularLocation>
</comment>
<evidence type="ECO:0000256" key="6">
    <source>
        <dbReference type="ARBA" id="ARBA00038076"/>
    </source>
</evidence>
<feature type="domain" description="MacB-like periplasmic core" evidence="9">
    <location>
        <begin position="24"/>
        <end position="241"/>
    </location>
</feature>
<evidence type="ECO:0000256" key="1">
    <source>
        <dbReference type="ARBA" id="ARBA00004651"/>
    </source>
</evidence>
<feature type="domain" description="MacB-like periplasmic core" evidence="9">
    <location>
        <begin position="426"/>
        <end position="650"/>
    </location>
</feature>
<dbReference type="InterPro" id="IPR003838">
    <property type="entry name" value="ABC3_permease_C"/>
</dbReference>
<keyword evidence="2" id="KW-1003">Cell membrane</keyword>
<sequence>MSNLLQDVRFALRQMRRSPGFAITAVLTLALGIAANVIVFGVVDALILRPLDVDRVDRVRQVQPLGTGYPVFSYPEIRELRESNTVFSAVAAEVSQNFGMEADGLTRPVWGLEVSGQYFEVIAVKAAMGRLLTRSDDDHPGASNAAVITWATWKTEFNGDPNIVGEMIRLNKQPYTIVGVTAEGFHGTETFLQPGIVVPMANEESLEGVSWLDRWSGRNIFAMARLKDGVTDAQVKADLDAIANRVRHGHPVEEEKLGYRLTKPGLIGDYLGRPARAFLSAVLGLGGIVLLAACANLGSLFAARTADRTREIAIRMAVGSSRWRVVQQVLVEAVVISLFGGMLACGLAWIGLTELARWNPPSDYPIRFQVTPQPSLILVALAVSVVAGLVFGVMPLRQIFKTDPNEAIKSGGQGLAGRRWALRDVLLALQIALCCVTVTAVFVALRGMTRALTMDLGFNPKNVTLTRFDVSQAQYKDEAAEQFQRRLLERVAAMPGVKAAGYANTTPLANPSTTDVYAQQTTDMRPSNVAFASFIYQVSPGYFNAAETRMLAGRDVSFTDTAKTPRVAVVNREFVKSLLHSVDVNAAIGRYFKNRKGELVQIVGVVENGKYFFLSEDQSEALFYPITQAPDTATDLIVRADDGAEGDMAERVRALIREMDVAIPLRASESWKSSLAFSFFPAQVATAALSVFGAFGLLLSIAGTFGLASYTVSKRLRELSIRVALGAQGRQVLRAALGRMLILLAGGSLVGIGLGVATGKLLSAVVYQASANDPVVICAVGMTMVLTGLLSVTGPVRRALQIDPANVLREQ</sequence>
<evidence type="ECO:0000256" key="3">
    <source>
        <dbReference type="ARBA" id="ARBA00022692"/>
    </source>
</evidence>
<evidence type="ECO:0000256" key="5">
    <source>
        <dbReference type="ARBA" id="ARBA00023136"/>
    </source>
</evidence>
<dbReference type="InterPro" id="IPR017800">
    <property type="entry name" value="ADOP"/>
</dbReference>
<feature type="domain" description="ABC3 transporter permease C-terminal" evidence="8">
    <location>
        <begin position="286"/>
        <end position="404"/>
    </location>
</feature>
<feature type="transmembrane region" description="Helical" evidence="7">
    <location>
        <begin position="740"/>
        <end position="762"/>
    </location>
</feature>
<accession>A0A7W7ZAC0</accession>
<evidence type="ECO:0000256" key="7">
    <source>
        <dbReference type="SAM" id="Phobius"/>
    </source>
</evidence>
<proteinExistence type="inferred from homology"/>
<keyword evidence="5 7" id="KW-0472">Membrane</keyword>
<dbReference type="PANTHER" id="PTHR30572">
    <property type="entry name" value="MEMBRANE COMPONENT OF TRANSPORTER-RELATED"/>
    <property type="match status" value="1"/>
</dbReference>
<dbReference type="InterPro" id="IPR050250">
    <property type="entry name" value="Macrolide_Exporter_MacB"/>
</dbReference>